<dbReference type="STRING" id="989370.AOQ71_12375"/>
<evidence type="ECO:0000259" key="1">
    <source>
        <dbReference type="Pfam" id="PF08722"/>
    </source>
</evidence>
<feature type="domain" description="TnsA endonuclease N-terminal" evidence="1">
    <location>
        <begin position="57"/>
        <end position="150"/>
    </location>
</feature>
<dbReference type="OrthoDB" id="8457164at2"/>
<protein>
    <recommendedName>
        <fullName evidence="1">TnsA endonuclease N-terminal domain-containing protein</fullName>
    </recommendedName>
</protein>
<reference evidence="2 3" key="1">
    <citation type="submission" date="2015-09" db="EMBL/GenBank/DDBJ databases">
        <title>Draft Genome Sequence of Bradyrhizobium manausense Strain BR 3351T, a Novel Symbiotic Nitrogen-Fixing Alphaproteobacterium Isolated from Brazilian Amazon Rain Forest.</title>
        <authorList>
            <person name="De Araujo J.L."/>
            <person name="Zilli J.E."/>
        </authorList>
    </citation>
    <scope>NUCLEOTIDE SEQUENCE [LARGE SCALE GENOMIC DNA]</scope>
    <source>
        <strain evidence="2 3">BR3351</strain>
    </source>
</reference>
<evidence type="ECO:0000313" key="3">
    <source>
        <dbReference type="Proteomes" id="UP000051936"/>
    </source>
</evidence>
<name>A0A0R3DXQ5_9BRAD</name>
<comment type="caution">
    <text evidence="2">The sequence shown here is derived from an EMBL/GenBank/DDBJ whole genome shotgun (WGS) entry which is preliminary data.</text>
</comment>
<dbReference type="AlphaFoldDB" id="A0A0R3DXQ5"/>
<organism evidence="2 3">
    <name type="scientific">Bradyrhizobium manausense</name>
    <dbReference type="NCBI Taxonomy" id="989370"/>
    <lineage>
        <taxon>Bacteria</taxon>
        <taxon>Pseudomonadati</taxon>
        <taxon>Pseudomonadota</taxon>
        <taxon>Alphaproteobacteria</taxon>
        <taxon>Hyphomicrobiales</taxon>
        <taxon>Nitrobacteraceae</taxon>
        <taxon>Bradyrhizobium</taxon>
    </lineage>
</organism>
<dbReference type="Proteomes" id="UP000051936">
    <property type="component" value="Unassembled WGS sequence"/>
</dbReference>
<gene>
    <name evidence="2" type="ORF">AOQ71_12375</name>
</gene>
<proteinExistence type="predicted"/>
<dbReference type="Pfam" id="PF08722">
    <property type="entry name" value="Tn7_TnsA-like_N"/>
    <property type="match status" value="1"/>
</dbReference>
<accession>A0A0R3DXQ5</accession>
<dbReference type="RefSeq" id="WP_057746529.1">
    <property type="nucleotide sequence ID" value="NZ_LJYG01000047.1"/>
</dbReference>
<evidence type="ECO:0000313" key="2">
    <source>
        <dbReference type="EMBL" id="KRQ14675.1"/>
    </source>
</evidence>
<dbReference type="InterPro" id="IPR014833">
    <property type="entry name" value="TnsA_N"/>
</dbReference>
<sequence>MTFESLRDLRRYFGPGIGSVNISRDRYRSVPFESELERDWLLLSDAFDLSLRSIVPQPRVDVGQNGGLPYRFDGHLRHWIPDFVRVRKGRNGLQDPSPDLVEVKPLIELYPEYPDDERRQESERAWVKAKWEAVRTHCQARGFGFELATENEIRVQPGLANAETMRTCAGPHFPSHWEKLGRLAVLRLPRESSIRDLQRVLPNEVDAFSVALRLTWRGELLLDPAEEWTRTTKFARA</sequence>
<keyword evidence="3" id="KW-1185">Reference proteome</keyword>
<dbReference type="EMBL" id="LJYG01000047">
    <property type="protein sequence ID" value="KRQ14675.1"/>
    <property type="molecule type" value="Genomic_DNA"/>
</dbReference>